<keyword evidence="3" id="KW-1185">Reference proteome</keyword>
<evidence type="ECO:0000313" key="3">
    <source>
        <dbReference type="Proteomes" id="UP000193560"/>
    </source>
</evidence>
<gene>
    <name evidence="2" type="ORF">BCR42DRAFT_432985</name>
</gene>
<name>A0A1X2IW70_9FUNG</name>
<organism evidence="2 3">
    <name type="scientific">Absidia repens</name>
    <dbReference type="NCBI Taxonomy" id="90262"/>
    <lineage>
        <taxon>Eukaryota</taxon>
        <taxon>Fungi</taxon>
        <taxon>Fungi incertae sedis</taxon>
        <taxon>Mucoromycota</taxon>
        <taxon>Mucoromycotina</taxon>
        <taxon>Mucoromycetes</taxon>
        <taxon>Mucorales</taxon>
        <taxon>Cunninghamellaceae</taxon>
        <taxon>Absidia</taxon>
    </lineage>
</organism>
<feature type="compositionally biased region" description="Polar residues" evidence="1">
    <location>
        <begin position="284"/>
        <end position="305"/>
    </location>
</feature>
<protein>
    <submittedName>
        <fullName evidence="2">Uncharacterized protein</fullName>
    </submittedName>
</protein>
<reference evidence="2 3" key="1">
    <citation type="submission" date="2016-07" db="EMBL/GenBank/DDBJ databases">
        <title>Pervasive Adenine N6-methylation of Active Genes in Fungi.</title>
        <authorList>
            <consortium name="DOE Joint Genome Institute"/>
            <person name="Mondo S.J."/>
            <person name="Dannebaum R.O."/>
            <person name="Kuo R.C."/>
            <person name="Labutti K."/>
            <person name="Haridas S."/>
            <person name="Kuo A."/>
            <person name="Salamov A."/>
            <person name="Ahrendt S.R."/>
            <person name="Lipzen A."/>
            <person name="Sullivan W."/>
            <person name="Andreopoulos W.B."/>
            <person name="Clum A."/>
            <person name="Lindquist E."/>
            <person name="Daum C."/>
            <person name="Ramamoorthy G.K."/>
            <person name="Gryganskyi A."/>
            <person name="Culley D."/>
            <person name="Magnuson J.K."/>
            <person name="James T.Y."/>
            <person name="O'Malley M.A."/>
            <person name="Stajich J.E."/>
            <person name="Spatafora J.W."/>
            <person name="Visel A."/>
            <person name="Grigoriev I.V."/>
        </authorList>
    </citation>
    <scope>NUCLEOTIDE SEQUENCE [LARGE SCALE GENOMIC DNA]</scope>
    <source>
        <strain evidence="2 3">NRRL 1336</strain>
    </source>
</reference>
<feature type="region of interest" description="Disordered" evidence="1">
    <location>
        <begin position="283"/>
        <end position="305"/>
    </location>
</feature>
<accession>A0A1X2IW70</accession>
<comment type="caution">
    <text evidence="2">The sequence shown here is derived from an EMBL/GenBank/DDBJ whole genome shotgun (WGS) entry which is preliminary data.</text>
</comment>
<dbReference type="EMBL" id="MCGE01000003">
    <property type="protein sequence ID" value="ORZ23315.1"/>
    <property type="molecule type" value="Genomic_DNA"/>
</dbReference>
<dbReference type="AlphaFoldDB" id="A0A1X2IW70"/>
<evidence type="ECO:0000313" key="2">
    <source>
        <dbReference type="EMBL" id="ORZ23315.1"/>
    </source>
</evidence>
<dbReference type="Proteomes" id="UP000193560">
    <property type="component" value="Unassembled WGS sequence"/>
</dbReference>
<proteinExistence type="predicted"/>
<evidence type="ECO:0000256" key="1">
    <source>
        <dbReference type="SAM" id="MobiDB-lite"/>
    </source>
</evidence>
<sequence length="489" mass="53899">MVFGFNYDRSTPASTATTTTVKTNSFKQHFKRWLGWRPKKSQQNIPSAQYNNYLMISSCTDGSIHRCPSAIPNNDQSTIFETTQPDTNALQQLQQQKPYDEGLARLSNCTTEFSHLDNTLHTGSYSSRKAASANQRRPALIDTDIARHKATASSTYSHLTGPLTTSAFSDMTNSAETSPVSTNSVQQALPLSPSWDQELQEGRDASLIDSDVSTLSNSLSDIGSTLYAQPNVRDNDGVNKQLVYEWLSDSENEDDSNNDPSFFHDNATTASQYSLLLKRRSIPDGSSATHQDTNEPTPTTTASPSFIDNYVIQHADYDYHDISPLENAASMDDPGSTTSFFTTNSRFSQQDLDESNEAPQSSVYSTPFASSSLDTDTMLLVTHAVNFLKSREDSNWDGDNNDNSNVAAWPYTQSTCMNPSSTTTKTSSMKPLNDEITPSPSTSTASTLVPSGCQKITSLMQDKNINGISDRRETTDEEFHRIVSTHVLF</sequence>